<name>A0A7M5UQY4_9CNID</name>
<keyword evidence="3" id="KW-1185">Reference proteome</keyword>
<reference evidence="2" key="1">
    <citation type="submission" date="2021-01" db="UniProtKB">
        <authorList>
            <consortium name="EnsemblMetazoa"/>
        </authorList>
    </citation>
    <scope>IDENTIFICATION</scope>
</reference>
<evidence type="ECO:0000313" key="3">
    <source>
        <dbReference type="Proteomes" id="UP000594262"/>
    </source>
</evidence>
<dbReference type="Proteomes" id="UP000594262">
    <property type="component" value="Unplaced"/>
</dbReference>
<dbReference type="EnsemblMetazoa" id="CLYHEMT000197.1">
    <property type="protein sequence ID" value="CLYHEMP000197.1"/>
    <property type="gene ID" value="CLYHEMG000197"/>
</dbReference>
<keyword evidence="1" id="KW-0175">Coiled coil</keyword>
<protein>
    <submittedName>
        <fullName evidence="2">Uncharacterized protein</fullName>
    </submittedName>
</protein>
<evidence type="ECO:0000256" key="1">
    <source>
        <dbReference type="SAM" id="Coils"/>
    </source>
</evidence>
<proteinExistence type="predicted"/>
<accession>A0A7M5UQY4</accession>
<sequence>EPAIKQIELINNMIKEFDCLVDRKKALKEELAEAENKNKILKLKLGISEKQPSRYKVIVQQDLDEKIPTTAQEASDEMAKMMNNLAHNIKRANILLKRQKADLQKINSENVLLGHKFFEKILRNNAASNPQFPNGHHFPSTELWE</sequence>
<dbReference type="AlphaFoldDB" id="A0A7M5UQY4"/>
<organism evidence="2 3">
    <name type="scientific">Clytia hemisphaerica</name>
    <dbReference type="NCBI Taxonomy" id="252671"/>
    <lineage>
        <taxon>Eukaryota</taxon>
        <taxon>Metazoa</taxon>
        <taxon>Cnidaria</taxon>
        <taxon>Hydrozoa</taxon>
        <taxon>Hydroidolina</taxon>
        <taxon>Leptothecata</taxon>
        <taxon>Obeliida</taxon>
        <taxon>Clytiidae</taxon>
        <taxon>Clytia</taxon>
    </lineage>
</organism>
<evidence type="ECO:0000313" key="2">
    <source>
        <dbReference type="EnsemblMetazoa" id="CLYHEMP000197.1"/>
    </source>
</evidence>
<feature type="coiled-coil region" evidence="1">
    <location>
        <begin position="82"/>
        <end position="109"/>
    </location>
</feature>
<feature type="coiled-coil region" evidence="1">
    <location>
        <begin position="10"/>
        <end position="51"/>
    </location>
</feature>